<name>A0A5J4WTK2_9EUKA</name>
<evidence type="ECO:0008006" key="5">
    <source>
        <dbReference type="Google" id="ProtNLM"/>
    </source>
</evidence>
<sequence>YPIAVSNLDTVQIDITDVDGGMKKIIKKSQDDYWYTFSLAQVLENGIWSLEAEFSNLYSGAGTAIGIVRDSYDISADTHPIFRPNKDHMAIIMARSYSNEVQYKGVGTSGNQGFQDDDIIRLEFDSEKGTLNFFLNDVQQPVYISGIKEKVRFVFALYYPNETCIIRSLKKLATPTSKHLANQQTITPTSCDQVESLKNANGLEQIIHEKEKEIKRLEIQIKYEIDEKNKAIELAQYEEKIKNEQIETRRLYQCENEKLTYEMNQITTENKKLKQELEEEMNKSSEFEAKFLVQTEEKDRIKVELEQRLEIEHSKRIESEKEKISEIKKKEKEIIHSESSDKQNQELIQKLYAAKKEVIIYKEQYESEKLKSEKLKSENEAQNGLNEEKIRQNFESEKFRIEDENLQIKKENEKFQQEIVKMKELIESEKAVNQIISIDNKENQCEQEIQSKKESIESIQKRQVGDIVSARNKNKQELDKEKEQQNKALSRSASQKSFKGASKIQSVLSEATTISIRNLDVRDIDFVDADGQSKKIVKKKSRYNTISFEPVLGDSVWSLEAQFQNTDKMAAIGIVRDSYNIPVGACPMFIENTQHMAVYLKQSWGQGQINYKNKSTEGNSGFDDNQIIKLEYDSKKGKLAFFLNGQQQPVSVEGIKEKVRFIVFMNAKGSNCIIRSLKKLTSPTAGNVKNAKVVHYKILMNFVDPEEQYEQQQITDELTEKVNVASALANQKLNEIFQANLLQSVDPTEAAELRESTEALFASLSEKIAAIYKPPPPKTPEERHKIDILAELQAKLDYENSQLESQKKDLQQTADILARYQKTLNSQQAEFTKEVMSLRNQLRVKSKQQDGQEQKVIETVDVGEWLARTLNPKGDNEDPDSIIHPKDEIDVLRKKVRKGLDRKDKEHDFEINNLEKKVEQMKADIAALDHLVKDAQINMDE</sequence>
<evidence type="ECO:0000256" key="1">
    <source>
        <dbReference type="SAM" id="Coils"/>
    </source>
</evidence>
<feature type="non-terminal residue" evidence="3">
    <location>
        <position position="1"/>
    </location>
</feature>
<dbReference type="Proteomes" id="UP000324800">
    <property type="component" value="Unassembled WGS sequence"/>
</dbReference>
<evidence type="ECO:0000256" key="2">
    <source>
        <dbReference type="SAM" id="MobiDB-lite"/>
    </source>
</evidence>
<accession>A0A5J4WTK2</accession>
<dbReference type="Gene3D" id="2.60.120.920">
    <property type="match status" value="2"/>
</dbReference>
<dbReference type="InterPro" id="IPR013320">
    <property type="entry name" value="ConA-like_dom_sf"/>
</dbReference>
<evidence type="ECO:0000313" key="3">
    <source>
        <dbReference type="EMBL" id="KAA6398133.1"/>
    </source>
</evidence>
<evidence type="ECO:0000313" key="4">
    <source>
        <dbReference type="Proteomes" id="UP000324800"/>
    </source>
</evidence>
<feature type="coiled-coil region" evidence="1">
    <location>
        <begin position="200"/>
        <end position="290"/>
    </location>
</feature>
<feature type="compositionally biased region" description="Basic and acidic residues" evidence="2">
    <location>
        <begin position="474"/>
        <end position="485"/>
    </location>
</feature>
<feature type="region of interest" description="Disordered" evidence="2">
    <location>
        <begin position="468"/>
        <end position="494"/>
    </location>
</feature>
<protein>
    <recommendedName>
        <fullName evidence="5">B30.2/SPRY domain-containing protein</fullName>
    </recommendedName>
</protein>
<keyword evidence="1" id="KW-0175">Coiled coil</keyword>
<reference evidence="3 4" key="1">
    <citation type="submission" date="2019-03" db="EMBL/GenBank/DDBJ databases">
        <title>Single cell metagenomics reveals metabolic interactions within the superorganism composed of flagellate Streblomastix strix and complex community of Bacteroidetes bacteria on its surface.</title>
        <authorList>
            <person name="Treitli S.C."/>
            <person name="Kolisko M."/>
            <person name="Husnik F."/>
            <person name="Keeling P."/>
            <person name="Hampl V."/>
        </authorList>
    </citation>
    <scope>NUCLEOTIDE SEQUENCE [LARGE SCALE GENOMIC DNA]</scope>
    <source>
        <strain evidence="3">ST1C</strain>
    </source>
</reference>
<feature type="coiled-coil region" evidence="1">
    <location>
        <begin position="911"/>
        <end position="938"/>
    </location>
</feature>
<dbReference type="EMBL" id="SNRW01001027">
    <property type="protein sequence ID" value="KAA6398133.1"/>
    <property type="molecule type" value="Genomic_DNA"/>
</dbReference>
<organism evidence="3 4">
    <name type="scientific">Streblomastix strix</name>
    <dbReference type="NCBI Taxonomy" id="222440"/>
    <lineage>
        <taxon>Eukaryota</taxon>
        <taxon>Metamonada</taxon>
        <taxon>Preaxostyla</taxon>
        <taxon>Oxymonadida</taxon>
        <taxon>Streblomastigidae</taxon>
        <taxon>Streblomastix</taxon>
    </lineage>
</organism>
<gene>
    <name evidence="3" type="ORF">EZS28_006339</name>
</gene>
<feature type="coiled-coil region" evidence="1">
    <location>
        <begin position="789"/>
        <end position="830"/>
    </location>
</feature>
<proteinExistence type="predicted"/>
<dbReference type="InterPro" id="IPR043136">
    <property type="entry name" value="B30.2/SPRY_sf"/>
</dbReference>
<dbReference type="SUPFAM" id="SSF49899">
    <property type="entry name" value="Concanavalin A-like lectins/glucanases"/>
    <property type="match status" value="1"/>
</dbReference>
<comment type="caution">
    <text evidence="3">The sequence shown here is derived from an EMBL/GenBank/DDBJ whole genome shotgun (WGS) entry which is preliminary data.</text>
</comment>
<dbReference type="AlphaFoldDB" id="A0A5J4WTK2"/>